<keyword evidence="2" id="KW-0645">Protease</keyword>
<dbReference type="PANTHER" id="PTHR24276:SF98">
    <property type="entry name" value="FI18310P1-RELATED"/>
    <property type="match status" value="1"/>
</dbReference>
<evidence type="ECO:0000259" key="7">
    <source>
        <dbReference type="PROSITE" id="PS50240"/>
    </source>
</evidence>
<dbReference type="SUPFAM" id="SSF50494">
    <property type="entry name" value="Trypsin-like serine proteases"/>
    <property type="match status" value="1"/>
</dbReference>
<evidence type="ECO:0000256" key="6">
    <source>
        <dbReference type="SAM" id="SignalP"/>
    </source>
</evidence>
<dbReference type="InterPro" id="IPR009003">
    <property type="entry name" value="Peptidase_S1_PA"/>
</dbReference>
<dbReference type="InterPro" id="IPR050430">
    <property type="entry name" value="Peptidase_S1"/>
</dbReference>
<proteinExistence type="inferred from homology"/>
<accession>A0ABM1N9H1</accession>
<keyword evidence="3" id="KW-0378">Hydrolase</keyword>
<dbReference type="Pfam" id="PF00089">
    <property type="entry name" value="Trypsin"/>
    <property type="match status" value="1"/>
</dbReference>
<evidence type="ECO:0000256" key="4">
    <source>
        <dbReference type="ARBA" id="ARBA00022825"/>
    </source>
</evidence>
<dbReference type="Gene3D" id="2.40.10.10">
    <property type="entry name" value="Trypsin-like serine proteases"/>
    <property type="match status" value="2"/>
</dbReference>
<keyword evidence="4" id="KW-0720">Serine protease</keyword>
<dbReference type="RefSeq" id="XP_017783471.1">
    <property type="nucleotide sequence ID" value="XM_017927982.1"/>
</dbReference>
<protein>
    <submittedName>
        <fullName evidence="9">Chymotrypsin BII-like</fullName>
    </submittedName>
</protein>
<comment type="similarity">
    <text evidence="1">Belongs to the peptidase S1 family.</text>
</comment>
<dbReference type="PRINTS" id="PR00722">
    <property type="entry name" value="CHYMOTRYPSIN"/>
</dbReference>
<dbReference type="Proteomes" id="UP000695000">
    <property type="component" value="Unplaced"/>
</dbReference>
<evidence type="ECO:0000313" key="8">
    <source>
        <dbReference type="Proteomes" id="UP000695000"/>
    </source>
</evidence>
<dbReference type="PANTHER" id="PTHR24276">
    <property type="entry name" value="POLYSERASE-RELATED"/>
    <property type="match status" value="1"/>
</dbReference>
<reference evidence="9" key="1">
    <citation type="submission" date="2025-08" db="UniProtKB">
        <authorList>
            <consortium name="RefSeq"/>
        </authorList>
    </citation>
    <scope>IDENTIFICATION</scope>
    <source>
        <tissue evidence="9">Whole Larva</tissue>
    </source>
</reference>
<dbReference type="CDD" id="cd00190">
    <property type="entry name" value="Tryp_SPc"/>
    <property type="match status" value="1"/>
</dbReference>
<dbReference type="InterPro" id="IPR001314">
    <property type="entry name" value="Peptidase_S1A"/>
</dbReference>
<dbReference type="PROSITE" id="PS50240">
    <property type="entry name" value="TRYPSIN_DOM"/>
    <property type="match status" value="1"/>
</dbReference>
<name>A0ABM1N9H1_NICVS</name>
<feature type="domain" description="Peptidase S1" evidence="7">
    <location>
        <begin position="34"/>
        <end position="259"/>
    </location>
</feature>
<evidence type="ECO:0000256" key="1">
    <source>
        <dbReference type="ARBA" id="ARBA00007664"/>
    </source>
</evidence>
<evidence type="ECO:0000256" key="5">
    <source>
        <dbReference type="ARBA" id="ARBA00023157"/>
    </source>
</evidence>
<feature type="signal peptide" evidence="6">
    <location>
        <begin position="1"/>
        <end position="18"/>
    </location>
</feature>
<evidence type="ECO:0000256" key="2">
    <source>
        <dbReference type="ARBA" id="ARBA00022670"/>
    </source>
</evidence>
<keyword evidence="6" id="KW-0732">Signal</keyword>
<gene>
    <name evidence="9" type="primary">LOC108567486</name>
</gene>
<sequence length="259" mass="27200">MKFMLLACFVAALSAVQGAELIAKPHLSIPDPRIVGGAEVKPHSAPYQVGLVIDGSGFCGGVLISESLVLTSASCVQHAKTVEAVLGAHNINEGEKSQVRVDAGEIIVNEQWNPELIIYDAALLKLSSPVKLSDDIKPVSLPDPDDKFSYKRLLVTGWGKESDASNSLSPVLKGASLRVITNEVCKQSYPGVYFVNICVKADNGIEGACAGDAGGPAVDIEKGVLAGIVSYGSSKGCEANSPTVLTRVTSLLDWISEHK</sequence>
<evidence type="ECO:0000313" key="9">
    <source>
        <dbReference type="RefSeq" id="XP_017783471.1"/>
    </source>
</evidence>
<dbReference type="GeneID" id="108567486"/>
<dbReference type="InterPro" id="IPR043504">
    <property type="entry name" value="Peptidase_S1_PA_chymotrypsin"/>
</dbReference>
<keyword evidence="8" id="KW-1185">Reference proteome</keyword>
<evidence type="ECO:0000256" key="3">
    <source>
        <dbReference type="ARBA" id="ARBA00022801"/>
    </source>
</evidence>
<feature type="chain" id="PRO_5047434388" evidence="6">
    <location>
        <begin position="19"/>
        <end position="259"/>
    </location>
</feature>
<dbReference type="InterPro" id="IPR001254">
    <property type="entry name" value="Trypsin_dom"/>
</dbReference>
<organism evidence="8 9">
    <name type="scientific">Nicrophorus vespilloides</name>
    <name type="common">Boreal carrion beetle</name>
    <dbReference type="NCBI Taxonomy" id="110193"/>
    <lineage>
        <taxon>Eukaryota</taxon>
        <taxon>Metazoa</taxon>
        <taxon>Ecdysozoa</taxon>
        <taxon>Arthropoda</taxon>
        <taxon>Hexapoda</taxon>
        <taxon>Insecta</taxon>
        <taxon>Pterygota</taxon>
        <taxon>Neoptera</taxon>
        <taxon>Endopterygota</taxon>
        <taxon>Coleoptera</taxon>
        <taxon>Polyphaga</taxon>
        <taxon>Staphyliniformia</taxon>
        <taxon>Silphidae</taxon>
        <taxon>Nicrophorinae</taxon>
        <taxon>Nicrophorus</taxon>
    </lineage>
</organism>
<keyword evidence="5" id="KW-1015">Disulfide bond</keyword>
<dbReference type="SMART" id="SM00020">
    <property type="entry name" value="Tryp_SPc"/>
    <property type="match status" value="1"/>
</dbReference>